<accession>A0A1G9P7E4</accession>
<dbReference type="PANTHER" id="PTHR21666:SF270">
    <property type="entry name" value="MUREIN HYDROLASE ACTIVATOR ENVC"/>
    <property type="match status" value="1"/>
</dbReference>
<dbReference type="Pfam" id="PF01551">
    <property type="entry name" value="Peptidase_M23"/>
    <property type="match status" value="1"/>
</dbReference>
<dbReference type="PROSITE" id="PS51782">
    <property type="entry name" value="LYSM"/>
    <property type="match status" value="1"/>
</dbReference>
<dbReference type="STRING" id="321763.SAMN04488692_11231"/>
<dbReference type="Gene3D" id="2.70.70.10">
    <property type="entry name" value="Glucose Permease (Domain IIA)"/>
    <property type="match status" value="1"/>
</dbReference>
<evidence type="ECO:0000313" key="3">
    <source>
        <dbReference type="Proteomes" id="UP000199476"/>
    </source>
</evidence>
<evidence type="ECO:0000313" key="2">
    <source>
        <dbReference type="EMBL" id="SDL94634.1"/>
    </source>
</evidence>
<organism evidence="2 3">
    <name type="scientific">Halarsenatibacter silvermanii</name>
    <dbReference type="NCBI Taxonomy" id="321763"/>
    <lineage>
        <taxon>Bacteria</taxon>
        <taxon>Bacillati</taxon>
        <taxon>Bacillota</taxon>
        <taxon>Clostridia</taxon>
        <taxon>Halanaerobiales</taxon>
        <taxon>Halarsenatibacteraceae</taxon>
        <taxon>Halarsenatibacter</taxon>
    </lineage>
</organism>
<feature type="domain" description="LysM" evidence="1">
    <location>
        <begin position="103"/>
        <end position="147"/>
    </location>
</feature>
<dbReference type="CDD" id="cd12797">
    <property type="entry name" value="M23_peptidase"/>
    <property type="match status" value="1"/>
</dbReference>
<dbReference type="GO" id="GO:0004222">
    <property type="term" value="F:metalloendopeptidase activity"/>
    <property type="evidence" value="ECO:0007669"/>
    <property type="project" value="TreeGrafter"/>
</dbReference>
<gene>
    <name evidence="2" type="ORF">SAMN04488692_11231</name>
</gene>
<dbReference type="SUPFAM" id="SSF51261">
    <property type="entry name" value="Duplicated hybrid motif"/>
    <property type="match status" value="1"/>
</dbReference>
<dbReference type="PANTHER" id="PTHR21666">
    <property type="entry name" value="PEPTIDASE-RELATED"/>
    <property type="match status" value="1"/>
</dbReference>
<dbReference type="OrthoDB" id="9809488at2"/>
<evidence type="ECO:0000259" key="1">
    <source>
        <dbReference type="PROSITE" id="PS51782"/>
    </source>
</evidence>
<dbReference type="SMART" id="SM00257">
    <property type="entry name" value="LysM"/>
    <property type="match status" value="2"/>
</dbReference>
<dbReference type="RefSeq" id="WP_089760375.1">
    <property type="nucleotide sequence ID" value="NZ_FNGO01000012.1"/>
</dbReference>
<dbReference type="InterPro" id="IPR011055">
    <property type="entry name" value="Dup_hybrid_motif"/>
</dbReference>
<dbReference type="Gene3D" id="3.10.350.10">
    <property type="entry name" value="LysM domain"/>
    <property type="match status" value="2"/>
</dbReference>
<dbReference type="CDD" id="cd00118">
    <property type="entry name" value="LysM"/>
    <property type="match status" value="1"/>
</dbReference>
<reference evidence="2 3" key="1">
    <citation type="submission" date="2016-10" db="EMBL/GenBank/DDBJ databases">
        <authorList>
            <person name="de Groot N.N."/>
        </authorList>
    </citation>
    <scope>NUCLEOTIDE SEQUENCE [LARGE SCALE GENOMIC DNA]</scope>
    <source>
        <strain evidence="2 3">SLAS-1</strain>
    </source>
</reference>
<protein>
    <submittedName>
        <fullName evidence="2">Murein DD-endopeptidase MepM and murein hydrolase activator NlpD, contain LysM domain</fullName>
    </submittedName>
</protein>
<dbReference type="AlphaFoldDB" id="A0A1G9P7E4"/>
<keyword evidence="2" id="KW-0378">Hydrolase</keyword>
<dbReference type="Proteomes" id="UP000199476">
    <property type="component" value="Unassembled WGS sequence"/>
</dbReference>
<dbReference type="InterPro" id="IPR018392">
    <property type="entry name" value="LysM"/>
</dbReference>
<dbReference type="Pfam" id="PF01476">
    <property type="entry name" value="LysM"/>
    <property type="match status" value="1"/>
</dbReference>
<sequence length="333" mass="37383">MRRISILAVVVLFISALWIRTGPVPADLRGLAEEQAKEKYSFSGSNIELIETKYTGLDQFMGEKSLESFAEEEHFGPREINSQNFNKEDNQVEDSQENKYEIRTHKVKSGENLWTIARKYDISINTLIGANDIKNMNDIRPGDELSILPVDGIKYNIGPGDCPQEVIEKYRVDSEKLKKYNDIKTIELLDSGDSLILPGAEPEFGYQDRLNQRFIRPVDGRISSPFGPRWGSHHDGKDYAVPQGTPVKAAGGGRVVHVSYTGGYGKTIIIEHQDGIKTLYGHLSSYRVRRGQRVNRGQIIGESGNTGRSTGPHLHFEVRVNGRPVNPANYLRD</sequence>
<dbReference type="EMBL" id="FNGO01000012">
    <property type="protein sequence ID" value="SDL94634.1"/>
    <property type="molecule type" value="Genomic_DNA"/>
</dbReference>
<proteinExistence type="predicted"/>
<dbReference type="InterPro" id="IPR016047">
    <property type="entry name" value="M23ase_b-sheet_dom"/>
</dbReference>
<keyword evidence="3" id="KW-1185">Reference proteome</keyword>
<dbReference type="InterPro" id="IPR036779">
    <property type="entry name" value="LysM_dom_sf"/>
</dbReference>
<name>A0A1G9P7E4_9FIRM</name>
<dbReference type="SUPFAM" id="SSF54106">
    <property type="entry name" value="LysM domain"/>
    <property type="match status" value="1"/>
</dbReference>
<dbReference type="InterPro" id="IPR050570">
    <property type="entry name" value="Cell_wall_metabolism_enzyme"/>
</dbReference>